<proteinExistence type="predicted"/>
<keyword evidence="1" id="KW-1133">Transmembrane helix</keyword>
<dbReference type="EMBL" id="JAGTXO010000048">
    <property type="protein sequence ID" value="KAG8458734.1"/>
    <property type="molecule type" value="Genomic_DNA"/>
</dbReference>
<keyword evidence="2" id="KW-0732">Signal</keyword>
<sequence length="122" mass="13160">MAIIRFTLLLFVVTASAHVCSPSARAPSALCAARRAPRHGALGARMIFGGKGSDKGEYDLTDLGPLTKEKRAAYKADRTPKTEYVPDNLAWDGSSLYVLMVPFLVVVCLSLFGGVNFFGYSE</sequence>
<comment type="caution">
    <text evidence="3">The sequence shown here is derived from an EMBL/GenBank/DDBJ whole genome shotgun (WGS) entry which is preliminary data.</text>
</comment>
<feature type="signal peptide" evidence="2">
    <location>
        <begin position="1"/>
        <end position="17"/>
    </location>
</feature>
<accession>A0A8J5XDP0</accession>
<keyword evidence="1" id="KW-0812">Transmembrane</keyword>
<feature type="transmembrane region" description="Helical" evidence="1">
    <location>
        <begin position="96"/>
        <end position="118"/>
    </location>
</feature>
<dbReference type="OrthoDB" id="10433671at2759"/>
<evidence type="ECO:0000256" key="2">
    <source>
        <dbReference type="SAM" id="SignalP"/>
    </source>
</evidence>
<protein>
    <submittedName>
        <fullName evidence="3">Uncharacterized protein</fullName>
    </submittedName>
</protein>
<evidence type="ECO:0000313" key="3">
    <source>
        <dbReference type="EMBL" id="KAG8458734.1"/>
    </source>
</evidence>
<name>A0A8J5XDP0_DIALT</name>
<dbReference type="Proteomes" id="UP000751190">
    <property type="component" value="Unassembled WGS sequence"/>
</dbReference>
<keyword evidence="1" id="KW-0472">Membrane</keyword>
<dbReference type="AlphaFoldDB" id="A0A8J5XDP0"/>
<gene>
    <name evidence="3" type="ORF">KFE25_012932</name>
</gene>
<evidence type="ECO:0000313" key="4">
    <source>
        <dbReference type="Proteomes" id="UP000751190"/>
    </source>
</evidence>
<evidence type="ECO:0000256" key="1">
    <source>
        <dbReference type="SAM" id="Phobius"/>
    </source>
</evidence>
<reference evidence="3" key="1">
    <citation type="submission" date="2021-05" db="EMBL/GenBank/DDBJ databases">
        <title>The genome of the haptophyte Pavlova lutheri (Diacronema luteri, Pavlovales) - a model for lipid biosynthesis in eukaryotic algae.</title>
        <authorList>
            <person name="Hulatt C.J."/>
            <person name="Posewitz M.C."/>
        </authorList>
    </citation>
    <scope>NUCLEOTIDE SEQUENCE</scope>
    <source>
        <strain evidence="3">NIVA-4/92</strain>
    </source>
</reference>
<keyword evidence="4" id="KW-1185">Reference proteome</keyword>
<feature type="chain" id="PRO_5035325242" evidence="2">
    <location>
        <begin position="18"/>
        <end position="122"/>
    </location>
</feature>
<organism evidence="3 4">
    <name type="scientific">Diacronema lutheri</name>
    <name type="common">Unicellular marine alga</name>
    <name type="synonym">Monochrysis lutheri</name>
    <dbReference type="NCBI Taxonomy" id="2081491"/>
    <lineage>
        <taxon>Eukaryota</taxon>
        <taxon>Haptista</taxon>
        <taxon>Haptophyta</taxon>
        <taxon>Pavlovophyceae</taxon>
        <taxon>Pavlovales</taxon>
        <taxon>Pavlovaceae</taxon>
        <taxon>Diacronema</taxon>
    </lineage>
</organism>